<evidence type="ECO:0000256" key="4">
    <source>
        <dbReference type="ARBA" id="ARBA00022527"/>
    </source>
</evidence>
<dbReference type="InterPro" id="IPR011009">
    <property type="entry name" value="Kinase-like_dom_sf"/>
</dbReference>
<dbReference type="Gene3D" id="1.10.510.10">
    <property type="entry name" value="Transferase(Phosphotransferase) domain 1"/>
    <property type="match status" value="1"/>
</dbReference>
<keyword evidence="9" id="KW-0418">Kinase</keyword>
<dbReference type="InterPro" id="IPR050647">
    <property type="entry name" value="Plant_LRR-RLKs"/>
</dbReference>
<feature type="compositionally biased region" description="Low complexity" evidence="12">
    <location>
        <begin position="849"/>
        <end position="876"/>
    </location>
</feature>
<accession>A0ABP1G6D5</accession>
<keyword evidence="6" id="KW-0808">Transferase</keyword>
<keyword evidence="13" id="KW-0812">Transmembrane</keyword>
<dbReference type="InterPro" id="IPR001611">
    <property type="entry name" value="Leu-rich_rpt"/>
</dbReference>
<dbReference type="InterPro" id="IPR000719">
    <property type="entry name" value="Prot_kinase_dom"/>
</dbReference>
<dbReference type="Pfam" id="PF00560">
    <property type="entry name" value="LRR_1"/>
    <property type="match status" value="1"/>
</dbReference>
<dbReference type="InterPro" id="IPR017441">
    <property type="entry name" value="Protein_kinase_ATP_BS"/>
</dbReference>
<evidence type="ECO:0000256" key="9">
    <source>
        <dbReference type="ARBA" id="ARBA00022777"/>
    </source>
</evidence>
<dbReference type="SUPFAM" id="SSF52058">
    <property type="entry name" value="L domain-like"/>
    <property type="match status" value="2"/>
</dbReference>
<feature type="signal peptide" evidence="14">
    <location>
        <begin position="1"/>
        <end position="29"/>
    </location>
</feature>
<dbReference type="PANTHER" id="PTHR48056">
    <property type="entry name" value="LRR RECEPTOR-LIKE SERINE/THREONINE-PROTEIN KINASE-RELATED"/>
    <property type="match status" value="1"/>
</dbReference>
<evidence type="ECO:0000256" key="3">
    <source>
        <dbReference type="ARBA" id="ARBA00008684"/>
    </source>
</evidence>
<evidence type="ECO:0000256" key="12">
    <source>
        <dbReference type="SAM" id="MobiDB-lite"/>
    </source>
</evidence>
<evidence type="ECO:0000256" key="11">
    <source>
        <dbReference type="PROSITE-ProRule" id="PRU10141"/>
    </source>
</evidence>
<dbReference type="SMART" id="SM00220">
    <property type="entry name" value="S_TKc"/>
    <property type="match status" value="1"/>
</dbReference>
<dbReference type="Pfam" id="PF08263">
    <property type="entry name" value="LRRNT_2"/>
    <property type="match status" value="2"/>
</dbReference>
<proteinExistence type="inferred from homology"/>
<evidence type="ECO:0000256" key="8">
    <source>
        <dbReference type="ARBA" id="ARBA00022741"/>
    </source>
</evidence>
<dbReference type="EMBL" id="CAXHTA020000017">
    <property type="protein sequence ID" value="CAL5227819.1"/>
    <property type="molecule type" value="Genomic_DNA"/>
</dbReference>
<feature type="binding site" evidence="11">
    <location>
        <position position="953"/>
    </location>
    <ligand>
        <name>ATP</name>
        <dbReference type="ChEBI" id="CHEBI:30616"/>
    </ligand>
</feature>
<evidence type="ECO:0000256" key="1">
    <source>
        <dbReference type="ARBA" id="ARBA00004370"/>
    </source>
</evidence>
<keyword evidence="8 11" id="KW-0547">Nucleotide-binding</keyword>
<dbReference type="PROSITE" id="PS50011">
    <property type="entry name" value="PROTEIN_KINASE_DOM"/>
    <property type="match status" value="1"/>
</dbReference>
<dbReference type="SUPFAM" id="SSF56112">
    <property type="entry name" value="Protein kinase-like (PK-like)"/>
    <property type="match status" value="1"/>
</dbReference>
<dbReference type="PROSITE" id="PS00107">
    <property type="entry name" value="PROTEIN_KINASE_ATP"/>
    <property type="match status" value="1"/>
</dbReference>
<keyword evidence="10 11" id="KW-0067">ATP-binding</keyword>
<feature type="domain" description="Protein kinase" evidence="15">
    <location>
        <begin position="926"/>
        <end position="1194"/>
    </location>
</feature>
<dbReference type="Pfam" id="PF07714">
    <property type="entry name" value="PK_Tyr_Ser-Thr"/>
    <property type="match status" value="1"/>
</dbReference>
<evidence type="ECO:0000256" key="14">
    <source>
        <dbReference type="SAM" id="SignalP"/>
    </source>
</evidence>
<keyword evidence="13" id="KW-1133">Transmembrane helix</keyword>
<keyword evidence="5" id="KW-0433">Leucine-rich repeat</keyword>
<evidence type="ECO:0000313" key="17">
    <source>
        <dbReference type="Proteomes" id="UP001497392"/>
    </source>
</evidence>
<dbReference type="InterPro" id="IPR032675">
    <property type="entry name" value="LRR_dom_sf"/>
</dbReference>
<gene>
    <name evidence="16" type="primary">g10846</name>
    <name evidence="16" type="ORF">VP750_LOCUS9725</name>
</gene>
<feature type="chain" id="PRO_5046571202" evidence="14">
    <location>
        <begin position="30"/>
        <end position="1287"/>
    </location>
</feature>
<dbReference type="InterPro" id="IPR008271">
    <property type="entry name" value="Ser/Thr_kinase_AS"/>
</dbReference>
<dbReference type="PROSITE" id="PS00108">
    <property type="entry name" value="PROTEIN_KINASE_ST"/>
    <property type="match status" value="1"/>
</dbReference>
<evidence type="ECO:0000256" key="5">
    <source>
        <dbReference type="ARBA" id="ARBA00022614"/>
    </source>
</evidence>
<evidence type="ECO:0000259" key="15">
    <source>
        <dbReference type="PROSITE" id="PS50011"/>
    </source>
</evidence>
<protein>
    <submittedName>
        <fullName evidence="16">G10846 protein</fullName>
    </submittedName>
</protein>
<keyword evidence="13" id="KW-0472">Membrane</keyword>
<keyword evidence="14" id="KW-0732">Signal</keyword>
<evidence type="ECO:0000256" key="10">
    <source>
        <dbReference type="ARBA" id="ARBA00022840"/>
    </source>
</evidence>
<feature type="compositionally biased region" description="Low complexity" evidence="12">
    <location>
        <begin position="1197"/>
        <end position="1233"/>
    </location>
</feature>
<dbReference type="Gene3D" id="3.80.10.10">
    <property type="entry name" value="Ribonuclease Inhibitor"/>
    <property type="match status" value="2"/>
</dbReference>
<comment type="caution">
    <text evidence="16">The sequence shown here is derived from an EMBL/GenBank/DDBJ whole genome shotgun (WGS) entry which is preliminary data.</text>
</comment>
<comment type="subcellular location">
    <subcellularLocation>
        <location evidence="2">Cytoplasm</location>
        <location evidence="2">Cytoskeleton</location>
        <location evidence="2">Cilium axoneme</location>
    </subcellularLocation>
    <subcellularLocation>
        <location evidence="1">Membrane</location>
    </subcellularLocation>
</comment>
<dbReference type="Proteomes" id="UP001497392">
    <property type="component" value="Unassembled WGS sequence"/>
</dbReference>
<feature type="region of interest" description="Disordered" evidence="12">
    <location>
        <begin position="1179"/>
        <end position="1287"/>
    </location>
</feature>
<dbReference type="PRINTS" id="PR00109">
    <property type="entry name" value="TYRKINASE"/>
</dbReference>
<evidence type="ECO:0000256" key="7">
    <source>
        <dbReference type="ARBA" id="ARBA00022737"/>
    </source>
</evidence>
<dbReference type="InterPro" id="IPR001245">
    <property type="entry name" value="Ser-Thr/Tyr_kinase_cat_dom"/>
</dbReference>
<reference evidence="16 17" key="1">
    <citation type="submission" date="2024-06" db="EMBL/GenBank/DDBJ databases">
        <authorList>
            <person name="Kraege A."/>
            <person name="Thomma B."/>
        </authorList>
    </citation>
    <scope>NUCLEOTIDE SEQUENCE [LARGE SCALE GENOMIC DNA]</scope>
</reference>
<evidence type="ECO:0000256" key="6">
    <source>
        <dbReference type="ARBA" id="ARBA00022679"/>
    </source>
</evidence>
<feature type="region of interest" description="Disordered" evidence="12">
    <location>
        <begin position="826"/>
        <end position="900"/>
    </location>
</feature>
<evidence type="ECO:0000256" key="2">
    <source>
        <dbReference type="ARBA" id="ARBA00004430"/>
    </source>
</evidence>
<feature type="compositionally biased region" description="Polar residues" evidence="12">
    <location>
        <begin position="1273"/>
        <end position="1287"/>
    </location>
</feature>
<feature type="transmembrane region" description="Helical" evidence="13">
    <location>
        <begin position="765"/>
        <end position="788"/>
    </location>
</feature>
<name>A0ABP1G6D5_9CHLO</name>
<dbReference type="InterPro" id="IPR013210">
    <property type="entry name" value="LRR_N_plant-typ"/>
</dbReference>
<keyword evidence="4" id="KW-0723">Serine/threonine-protein kinase</keyword>
<organism evidence="16 17">
    <name type="scientific">Coccomyxa viridis</name>
    <dbReference type="NCBI Taxonomy" id="1274662"/>
    <lineage>
        <taxon>Eukaryota</taxon>
        <taxon>Viridiplantae</taxon>
        <taxon>Chlorophyta</taxon>
        <taxon>core chlorophytes</taxon>
        <taxon>Trebouxiophyceae</taxon>
        <taxon>Trebouxiophyceae incertae sedis</taxon>
        <taxon>Coccomyxaceae</taxon>
        <taxon>Coccomyxa</taxon>
    </lineage>
</organism>
<evidence type="ECO:0000256" key="13">
    <source>
        <dbReference type="SAM" id="Phobius"/>
    </source>
</evidence>
<evidence type="ECO:0000313" key="16">
    <source>
        <dbReference type="EMBL" id="CAL5227819.1"/>
    </source>
</evidence>
<dbReference type="PANTHER" id="PTHR48056:SF81">
    <property type="entry name" value="RECEPTOR PROTEIN-TYROSINE KINASE CEPR1"/>
    <property type="match status" value="1"/>
</dbReference>
<sequence length="1287" mass="134810">MHRASLRSPPTIRLILVTLLISDLAPGNGDVGSPGDSADYQALLSFKQAIPNFAINQRRGQYTGWSPGKGTHHCTWAGVSCASGSVVGLQLLQNASWHRGDIGQVLQAASLLGQLRTLDLSRQAFTGTLPSISIPSLVTLNLADNTIQGTIPADWGLNGAFPQLANLTLSFNPALSGTLPQAWGLNKTSLQSLHKLEVNNCNVSGTLPAAWSSQLPALQQLNASSNFITGTLPSQWSSMDLVIINLDRNALTGTIPNIWGSTGTFTDLRKLQLFGNRLSGTLPDTWASVNGSRPLPSCGLVDVAGNLRLGGVVPDGWGKPGTAFLVTRGNRFCGRAPASSYVILSCGLLRRECTKQGAIYPNCLTVPRDTAAVAPPPGAPIVSDSGDRAVLLSLKQAFWNWANVEHAEGWTWDSALPMCASWHGVTCSPDGHVTGLNLSTTAPTVPIISPIQYGYDDSIVHGSRAAQLQGRAADVLQVLSKLPQLSQVDLSYQYVYGALPANISFARLEVLTLVTTYLTGLPGEWGMSGSFPALKQLNVSGTRHLGGPLPATWGSQPNSIGSLQLLMAGDCNMTGTLPTAWASSLPALRSLDVSNSNLSGTLPPQWQSMGQMAALDLSGNSLEGMLPQQWSSGGSAAWASLRELHLEANLLRGTLPDSWGSGGSFPAITNITLDSNSLTGTVPAPWGTASNGSTAFKALPSVTLRPGNAGLCGEIPSGLQVYSAATDSQAPQTLFSLDRCTARISNTAAPDAGMAASGRSVSTGAIVGGIVGGCAFLGLVAAAALIIVMMRRKRQKRQGNLHTRPDRHFSLDGKVEALIGAHELQQKSGSPRMHEAGPPASNTVPFLQAPSSRGSLAPSSQSSSGGLAGQQSNGSSKSPSPGQTGGARRSGSGSQDPGVLGEGLLQLAQRDWQLNLNALEIELDEAGKEVELGRGAFGVVVKGRYRLMPVAIKRLLLQSPEQQAAFLKEMAILRACRGSRYIVPFVGASLQPGNTILAMDFMERGSLWDLLPRTNSAGQRPFQFQNRGKKVAYEVALGLHFIHELKVVHLDLKSCNVLIAGDGTAKISDVGLALLIRDRYLSSTAPAGTFSWVAPEVILGGHVSKKADIFSFGVVLWEIVTLERPTWRGNLRSVRVPEECPQEIADLIASCTADAAERPDAQECAHIIAQYVPNADARRSASRSLSGQSPRALLKTSGRAASGASAESGAANSAAGGSVHGGTPPAAAAAGAGQRQEHTDKKSSAKAAQEAQVTPGSPSIPEGGTGLREPATLQATKAAQEVDSTSR</sequence>
<keyword evidence="17" id="KW-1185">Reference proteome</keyword>
<keyword evidence="7" id="KW-0677">Repeat</keyword>
<comment type="similarity">
    <text evidence="3">Belongs to the protein kinase superfamily. Ser/Thr protein kinase family.</text>
</comment>